<sequence length="523" mass="58471">MNFQDLPEDTIRLILSFCDIYSVVSMSRTSKYLRRLCLDKLVWVDLVANLRRKGFVDQLSLSDIQSYSQEGLVALVKGLLTGPASWKTAPVKKSKSHWFRNRSVSSESQTNFVQISNKYIVHPPGVVASKMNQPKLLNGGEYVLFNNVTLECWNVRRDELVWAYEKNGPKFHIMEFAAEVVDGEDSVNIVVCERSWTHGGEDQSLVQIVKLDLSTGCSTQLLLNENPGSNGKPCGFTDAKICGHIACVVVESWSEASATESTTPHSYCILMDWKTETHLKLVANTWASPFLVTLIAEHLIFVTKNASGGPEISIINISTTLSSHWRSIAGLNGYYFPLDPIYTTQLEAIIRESITFPKCKHLKGQWKRDLCAYESPLQAGTYRIWVSLYGYSRPSSKEVHAVLWCYRLSLPKRSGDRTEWRQRIVATADPVRSSSGISYSGHSRRDYAGGPTVFGPGDTIPTEVNLSTVSGGNSSCAHISTYSGALTSLTDDNNLLVVYYKWCVLCLEFLFNFSSGNRRTFTK</sequence>
<dbReference type="InterPro" id="IPR001810">
    <property type="entry name" value="F-box_dom"/>
</dbReference>
<proteinExistence type="predicted"/>
<dbReference type="Proteomes" id="UP000620124">
    <property type="component" value="Unassembled WGS sequence"/>
</dbReference>
<dbReference type="SUPFAM" id="SSF81383">
    <property type="entry name" value="F-box domain"/>
    <property type="match status" value="1"/>
</dbReference>
<dbReference type="AlphaFoldDB" id="A0A8H7CHT2"/>
<dbReference type="InterPro" id="IPR036047">
    <property type="entry name" value="F-box-like_dom_sf"/>
</dbReference>
<organism evidence="2 3">
    <name type="scientific">Mycena venus</name>
    <dbReference type="NCBI Taxonomy" id="2733690"/>
    <lineage>
        <taxon>Eukaryota</taxon>
        <taxon>Fungi</taxon>
        <taxon>Dikarya</taxon>
        <taxon>Basidiomycota</taxon>
        <taxon>Agaricomycotina</taxon>
        <taxon>Agaricomycetes</taxon>
        <taxon>Agaricomycetidae</taxon>
        <taxon>Agaricales</taxon>
        <taxon>Marasmiineae</taxon>
        <taxon>Mycenaceae</taxon>
        <taxon>Mycena</taxon>
    </lineage>
</organism>
<evidence type="ECO:0000313" key="2">
    <source>
        <dbReference type="EMBL" id="KAF7336836.1"/>
    </source>
</evidence>
<keyword evidence="3" id="KW-1185">Reference proteome</keyword>
<gene>
    <name evidence="2" type="ORF">MVEN_02119700</name>
</gene>
<evidence type="ECO:0000313" key="3">
    <source>
        <dbReference type="Proteomes" id="UP000620124"/>
    </source>
</evidence>
<protein>
    <submittedName>
        <fullName evidence="2">F-box domain-containing protein</fullName>
    </submittedName>
</protein>
<dbReference type="SMART" id="SM00256">
    <property type="entry name" value="FBOX"/>
    <property type="match status" value="1"/>
</dbReference>
<reference evidence="2" key="1">
    <citation type="submission" date="2020-05" db="EMBL/GenBank/DDBJ databases">
        <title>Mycena genomes resolve the evolution of fungal bioluminescence.</title>
        <authorList>
            <person name="Tsai I.J."/>
        </authorList>
    </citation>
    <scope>NUCLEOTIDE SEQUENCE</scope>
    <source>
        <strain evidence="2">CCC161011</strain>
    </source>
</reference>
<feature type="domain" description="F-box" evidence="1">
    <location>
        <begin position="1"/>
        <end position="46"/>
    </location>
</feature>
<dbReference type="EMBL" id="JACAZI010000022">
    <property type="protein sequence ID" value="KAF7336836.1"/>
    <property type="molecule type" value="Genomic_DNA"/>
</dbReference>
<evidence type="ECO:0000259" key="1">
    <source>
        <dbReference type="PROSITE" id="PS50181"/>
    </source>
</evidence>
<dbReference type="Gene3D" id="1.20.1280.50">
    <property type="match status" value="1"/>
</dbReference>
<dbReference type="PROSITE" id="PS50181">
    <property type="entry name" value="FBOX"/>
    <property type="match status" value="1"/>
</dbReference>
<comment type="caution">
    <text evidence="2">The sequence shown here is derived from an EMBL/GenBank/DDBJ whole genome shotgun (WGS) entry which is preliminary data.</text>
</comment>
<accession>A0A8H7CHT2</accession>
<dbReference type="Pfam" id="PF00646">
    <property type="entry name" value="F-box"/>
    <property type="match status" value="1"/>
</dbReference>
<name>A0A8H7CHT2_9AGAR</name>
<dbReference type="OrthoDB" id="3051145at2759"/>